<feature type="domain" description="ABM" evidence="1">
    <location>
        <begin position="6"/>
        <end position="95"/>
    </location>
</feature>
<dbReference type="EMBL" id="LT629690">
    <property type="protein sequence ID" value="SDF14224.1"/>
    <property type="molecule type" value="Genomic_DNA"/>
</dbReference>
<gene>
    <name evidence="2" type="ORF">SAMN05444167_1514</name>
</gene>
<evidence type="ECO:0000313" key="2">
    <source>
        <dbReference type="EMBL" id="SDF14224.1"/>
    </source>
</evidence>
<dbReference type="PANTHER" id="PTHR33336">
    <property type="entry name" value="QUINOL MONOOXYGENASE YGIN-RELATED"/>
    <property type="match status" value="1"/>
</dbReference>
<dbReference type="InterPro" id="IPR007138">
    <property type="entry name" value="ABM_dom"/>
</dbReference>
<dbReference type="InterPro" id="IPR050744">
    <property type="entry name" value="AI-2_Isomerase_LsrG"/>
</dbReference>
<sequence length="98" mass="11113">MKDGKLYLLAEFSVKPEVLEETKNIFSTLLPIVLKEPGCEAMYTTSIEGAPNKLVFFEIFSSEEAHRFHMAQPYTQKLGADLEGKLLEPMKITKLNSF</sequence>
<dbReference type="RefSeq" id="WP_083344596.1">
    <property type="nucleotide sequence ID" value="NZ_LT629690.1"/>
</dbReference>
<evidence type="ECO:0000313" key="3">
    <source>
        <dbReference type="Proteomes" id="UP000182427"/>
    </source>
</evidence>
<dbReference type="Proteomes" id="UP000182427">
    <property type="component" value="Chromosome I"/>
</dbReference>
<evidence type="ECO:0000259" key="1">
    <source>
        <dbReference type="PROSITE" id="PS51725"/>
    </source>
</evidence>
<dbReference type="Pfam" id="PF03992">
    <property type="entry name" value="ABM"/>
    <property type="match status" value="1"/>
</dbReference>
<dbReference type="OrthoDB" id="5241825at2"/>
<organism evidence="2 3">
    <name type="scientific">Terriglobus roseus</name>
    <dbReference type="NCBI Taxonomy" id="392734"/>
    <lineage>
        <taxon>Bacteria</taxon>
        <taxon>Pseudomonadati</taxon>
        <taxon>Acidobacteriota</taxon>
        <taxon>Terriglobia</taxon>
        <taxon>Terriglobales</taxon>
        <taxon>Acidobacteriaceae</taxon>
        <taxon>Terriglobus</taxon>
    </lineage>
</organism>
<dbReference type="PROSITE" id="PS51725">
    <property type="entry name" value="ABM"/>
    <property type="match status" value="1"/>
</dbReference>
<keyword evidence="2" id="KW-0503">Monooxygenase</keyword>
<keyword evidence="2" id="KW-0560">Oxidoreductase</keyword>
<reference evidence="2 3" key="1">
    <citation type="submission" date="2016-10" db="EMBL/GenBank/DDBJ databases">
        <authorList>
            <person name="de Groot N.N."/>
        </authorList>
    </citation>
    <scope>NUCLEOTIDE SEQUENCE [LARGE SCALE GENOMIC DNA]</scope>
    <source>
        <strain evidence="2 3">GAS232</strain>
    </source>
</reference>
<protein>
    <submittedName>
        <fullName evidence="2">Quinol monooxygenase YgiN</fullName>
    </submittedName>
</protein>
<dbReference type="AlphaFoldDB" id="A0A1G7INV3"/>
<proteinExistence type="predicted"/>
<name>A0A1G7INV3_9BACT</name>
<dbReference type="SUPFAM" id="SSF54909">
    <property type="entry name" value="Dimeric alpha+beta barrel"/>
    <property type="match status" value="1"/>
</dbReference>
<dbReference type="GO" id="GO:0004497">
    <property type="term" value="F:monooxygenase activity"/>
    <property type="evidence" value="ECO:0007669"/>
    <property type="project" value="UniProtKB-KW"/>
</dbReference>
<keyword evidence="3" id="KW-1185">Reference proteome</keyword>
<dbReference type="Gene3D" id="3.30.70.100">
    <property type="match status" value="1"/>
</dbReference>
<dbReference type="PANTHER" id="PTHR33336:SF15">
    <property type="entry name" value="ABM DOMAIN-CONTAINING PROTEIN"/>
    <property type="match status" value="1"/>
</dbReference>
<accession>A0A1G7INV3</accession>
<dbReference type="InterPro" id="IPR011008">
    <property type="entry name" value="Dimeric_a/b-barrel"/>
</dbReference>